<sequence>MLNEKEVRGAGIIFNYLKKIQEPLIEMLGRQRDRALLMRAAAAIKRHRSLFDQV</sequence>
<evidence type="ECO:0000313" key="1">
    <source>
        <dbReference type="EMBL" id="BBN98255.1"/>
    </source>
</evidence>
<reference evidence="1 2" key="1">
    <citation type="submission" date="2019-09" db="EMBL/GenBank/DDBJ databases">
        <title>Complete genome sequence of Sporolactobacillus terrae 70-3.</title>
        <authorList>
            <person name="Tanaka N."/>
            <person name="Shiwa Y."/>
            <person name="Fujita N."/>
            <person name="Tanasupawat S."/>
        </authorList>
    </citation>
    <scope>NUCLEOTIDE SEQUENCE [LARGE SCALE GENOMIC DNA]</scope>
    <source>
        <strain evidence="1 2">70-3</strain>
    </source>
</reference>
<gene>
    <name evidence="1" type="ORF">St703_09600</name>
</gene>
<dbReference type="AlphaFoldDB" id="A0A5K7WUQ5"/>
<protein>
    <submittedName>
        <fullName evidence="1">Uncharacterized protein</fullName>
    </submittedName>
</protein>
<dbReference type="RefSeq" id="WP_160168706.1">
    <property type="nucleotide sequence ID" value="NZ_AP021853.1"/>
</dbReference>
<organism evidence="1 2">
    <name type="scientific">Sporolactobacillus terrae</name>
    <dbReference type="NCBI Taxonomy" id="269673"/>
    <lineage>
        <taxon>Bacteria</taxon>
        <taxon>Bacillati</taxon>
        <taxon>Bacillota</taxon>
        <taxon>Bacilli</taxon>
        <taxon>Bacillales</taxon>
        <taxon>Sporolactobacillaceae</taxon>
        <taxon>Sporolactobacillus</taxon>
    </lineage>
</organism>
<dbReference type="Proteomes" id="UP000326951">
    <property type="component" value="Chromosome"/>
</dbReference>
<accession>A0A5K7WUQ5</accession>
<proteinExistence type="predicted"/>
<name>A0A5K7WUQ5_9BACL</name>
<evidence type="ECO:0000313" key="2">
    <source>
        <dbReference type="Proteomes" id="UP000326951"/>
    </source>
</evidence>
<dbReference type="EMBL" id="AP021853">
    <property type="protein sequence ID" value="BBN98255.1"/>
    <property type="molecule type" value="Genomic_DNA"/>
</dbReference>